<keyword evidence="6 8" id="KW-0472">Membrane</keyword>
<dbReference type="InterPro" id="IPR012910">
    <property type="entry name" value="Plug_dom"/>
</dbReference>
<evidence type="ECO:0000313" key="14">
    <source>
        <dbReference type="Proteomes" id="UP000238882"/>
    </source>
</evidence>
<dbReference type="SUPFAM" id="SSF49464">
    <property type="entry name" value="Carboxypeptidase regulatory domain-like"/>
    <property type="match status" value="1"/>
</dbReference>
<evidence type="ECO:0000256" key="8">
    <source>
        <dbReference type="PROSITE-ProRule" id="PRU01360"/>
    </source>
</evidence>
<keyword evidence="14" id="KW-1185">Reference proteome</keyword>
<feature type="signal peptide" evidence="10">
    <location>
        <begin position="1"/>
        <end position="26"/>
    </location>
</feature>
<dbReference type="InterPro" id="IPR023997">
    <property type="entry name" value="TonB-dep_OMP_SusC/RagA_CS"/>
</dbReference>
<dbReference type="PROSITE" id="PS52016">
    <property type="entry name" value="TONB_DEPENDENT_REC_3"/>
    <property type="match status" value="1"/>
</dbReference>
<dbReference type="Pfam" id="PF13715">
    <property type="entry name" value="CarbopepD_reg_2"/>
    <property type="match status" value="1"/>
</dbReference>
<dbReference type="InterPro" id="IPR023996">
    <property type="entry name" value="TonB-dep_OMP_SusC/RagA"/>
</dbReference>
<proteinExistence type="inferred from homology"/>
<comment type="similarity">
    <text evidence="8 9">Belongs to the TonB-dependent receptor family.</text>
</comment>
<dbReference type="RefSeq" id="WP_105017136.1">
    <property type="nucleotide sequence ID" value="NZ_MSCN01000001.1"/>
</dbReference>
<dbReference type="Pfam" id="PF00593">
    <property type="entry name" value="TonB_dep_Rec_b-barrel"/>
    <property type="match status" value="1"/>
</dbReference>
<evidence type="ECO:0000313" key="13">
    <source>
        <dbReference type="EMBL" id="PQJ80534.1"/>
    </source>
</evidence>
<keyword evidence="10" id="KW-0732">Signal</keyword>
<dbReference type="Gene3D" id="2.40.170.20">
    <property type="entry name" value="TonB-dependent receptor, beta-barrel domain"/>
    <property type="match status" value="1"/>
</dbReference>
<evidence type="ECO:0000256" key="6">
    <source>
        <dbReference type="ARBA" id="ARBA00023136"/>
    </source>
</evidence>
<feature type="domain" description="TonB-dependent receptor-like beta-barrel" evidence="11">
    <location>
        <begin position="393"/>
        <end position="972"/>
    </location>
</feature>
<dbReference type="Gene3D" id="2.170.130.10">
    <property type="entry name" value="TonB-dependent receptor, plug domain"/>
    <property type="match status" value="1"/>
</dbReference>
<evidence type="ECO:0000256" key="9">
    <source>
        <dbReference type="RuleBase" id="RU003357"/>
    </source>
</evidence>
<keyword evidence="7 8" id="KW-0998">Cell outer membrane</keyword>
<organism evidence="13 14">
    <name type="scientific">Polaribacter porphyrae</name>
    <dbReference type="NCBI Taxonomy" id="1137780"/>
    <lineage>
        <taxon>Bacteria</taxon>
        <taxon>Pseudomonadati</taxon>
        <taxon>Bacteroidota</taxon>
        <taxon>Flavobacteriia</taxon>
        <taxon>Flavobacteriales</taxon>
        <taxon>Flavobacteriaceae</taxon>
    </lineage>
</organism>
<dbReference type="Gene3D" id="2.60.40.1120">
    <property type="entry name" value="Carboxypeptidase-like, regulatory domain"/>
    <property type="match status" value="1"/>
</dbReference>
<keyword evidence="5 9" id="KW-0798">TonB box</keyword>
<dbReference type="InterPro" id="IPR036942">
    <property type="entry name" value="Beta-barrel_TonB_sf"/>
</dbReference>
<feature type="chain" id="PRO_5015696145" description="SusC/RagA family TonB-linked outer membrane protein" evidence="10">
    <location>
        <begin position="27"/>
        <end position="1021"/>
    </location>
</feature>
<dbReference type="SUPFAM" id="SSF56935">
    <property type="entry name" value="Porins"/>
    <property type="match status" value="1"/>
</dbReference>
<dbReference type="GO" id="GO:0009279">
    <property type="term" value="C:cell outer membrane"/>
    <property type="evidence" value="ECO:0007669"/>
    <property type="project" value="UniProtKB-SubCell"/>
</dbReference>
<evidence type="ECO:0000256" key="7">
    <source>
        <dbReference type="ARBA" id="ARBA00023237"/>
    </source>
</evidence>
<keyword evidence="3 8" id="KW-1134">Transmembrane beta strand</keyword>
<keyword evidence="4 8" id="KW-0812">Transmembrane</keyword>
<evidence type="ECO:0000256" key="2">
    <source>
        <dbReference type="ARBA" id="ARBA00022448"/>
    </source>
</evidence>
<accession>A0A2S7WSG5</accession>
<evidence type="ECO:0000256" key="10">
    <source>
        <dbReference type="SAM" id="SignalP"/>
    </source>
</evidence>
<dbReference type="OrthoDB" id="9768177at2"/>
<evidence type="ECO:0000256" key="3">
    <source>
        <dbReference type="ARBA" id="ARBA00022452"/>
    </source>
</evidence>
<feature type="domain" description="TonB-dependent receptor plug" evidence="12">
    <location>
        <begin position="118"/>
        <end position="227"/>
    </location>
</feature>
<protein>
    <recommendedName>
        <fullName evidence="15">SusC/RagA family TonB-linked outer membrane protein</fullName>
    </recommendedName>
</protein>
<dbReference type="Proteomes" id="UP000238882">
    <property type="component" value="Unassembled WGS sequence"/>
</dbReference>
<evidence type="ECO:0000259" key="12">
    <source>
        <dbReference type="Pfam" id="PF07715"/>
    </source>
</evidence>
<name>A0A2S7WSG5_9FLAO</name>
<dbReference type="InterPro" id="IPR037066">
    <property type="entry name" value="Plug_dom_sf"/>
</dbReference>
<sequence length="1021" mass="113344">MLKSIKKRKHFFLCFFIIAFSFATKAQSNVKGIIVDETNQPLPGATIQEKGTSNGVLSDFDGNFSIDVKSLDVKLVISYLGYKTQEVNASSSKIRVQLEIENNSLDEIIVVGYGKRKKSDLVGAVSKVDLSKGTLLPTADVTEMLRGRVAGLQVDVGGGSLRPGGNSEILLRGRNSIEGNNSGIYVVDGIIRDGGIEDINADDIESIEVLKDASAQAIYGGLGANGVILITTKRGKKNKVSVSYHGFLTTKSLERNFDVYSGPEFAQLRREAVRATDANDMYPDDATIFSTLELNSLANNEFVDWENELVSPGIVNSHSMGILGGTELTKIYGSLNYFREEGIIPSSTYTRKNLRLNIDQKITDKISARFDINILNEFTERAANVNVITRSPLGRAYNDDGTITQFPSGEDGSAFNPLWNLRESDDDEKGNDFVINFIPTYQITDNLKYQLTTSFTRRTSERGRYQSSLSAAGDTDRGIASITNQLKEAYFVENIINYDKVINENNKFDVTLAQTVSEDKFTQTFTEGRGFPNEDLGYNNITNAINGVFVERLESSYRRLGFMARVRYNLFDKYLFTGTVRHDGSSVNANNFKYSTNPAVAVAWKIHNESFLENVEAIQQLKARISYGSLVNESTNPYRSLFTASGQNYIFDGQTASGYSPSQILPSTELRHERVKTLNAGLDFILFDNKISGAIEYYDARTESLLLRRPVPPTTGFTSTYFNAGEVQNRGVELSLTANLINTKDFRWSVSTIWSSNRNELLDLYTDGNGNNVLEDDVFNYFVGQPTNVIRTYQFDGIWQVGDDFANAPQANPDSEFPQPDLRPGDIKIRDVNGVDANGNITGVPDGKITQEDRVFVDPNPDWFASFSTTLAYKGFDLFLDFYAVEGATKVNPFLSEFNNGGTLSGKLNGVKVPYYTPENPSNTFPRPNFDNAPRYLNALAVKDASYLRLRTVSLGYTLPDVITSKLNIDNVRIYVTGTNLFTRTDYIGYSPEVNIRSTFSNADTGYPDATAFTVGLKLKL</sequence>
<dbReference type="InterPro" id="IPR008969">
    <property type="entry name" value="CarboxyPept-like_regulatory"/>
</dbReference>
<evidence type="ECO:0008006" key="15">
    <source>
        <dbReference type="Google" id="ProtNLM"/>
    </source>
</evidence>
<dbReference type="InterPro" id="IPR000531">
    <property type="entry name" value="Beta-barrel_TonB"/>
</dbReference>
<dbReference type="NCBIfam" id="TIGR04056">
    <property type="entry name" value="OMP_RagA_SusC"/>
    <property type="match status" value="1"/>
</dbReference>
<evidence type="ECO:0000256" key="1">
    <source>
        <dbReference type="ARBA" id="ARBA00004571"/>
    </source>
</evidence>
<gene>
    <name evidence="13" type="ORF">BTO18_15725</name>
</gene>
<evidence type="ECO:0000259" key="11">
    <source>
        <dbReference type="Pfam" id="PF00593"/>
    </source>
</evidence>
<evidence type="ECO:0000256" key="4">
    <source>
        <dbReference type="ARBA" id="ARBA00022692"/>
    </source>
</evidence>
<keyword evidence="2 8" id="KW-0813">Transport</keyword>
<comment type="subcellular location">
    <subcellularLocation>
        <location evidence="1 8">Cell outer membrane</location>
        <topology evidence="1 8">Multi-pass membrane protein</topology>
    </subcellularLocation>
</comment>
<dbReference type="AlphaFoldDB" id="A0A2S7WSG5"/>
<evidence type="ECO:0000256" key="5">
    <source>
        <dbReference type="ARBA" id="ARBA00023077"/>
    </source>
</evidence>
<dbReference type="Pfam" id="PF07715">
    <property type="entry name" value="Plug"/>
    <property type="match status" value="1"/>
</dbReference>
<dbReference type="NCBIfam" id="TIGR04057">
    <property type="entry name" value="SusC_RagA_signa"/>
    <property type="match status" value="1"/>
</dbReference>
<dbReference type="EMBL" id="MSCN01000001">
    <property type="protein sequence ID" value="PQJ80534.1"/>
    <property type="molecule type" value="Genomic_DNA"/>
</dbReference>
<comment type="caution">
    <text evidence="13">The sequence shown here is derived from an EMBL/GenBank/DDBJ whole genome shotgun (WGS) entry which is preliminary data.</text>
</comment>
<dbReference type="InterPro" id="IPR039426">
    <property type="entry name" value="TonB-dep_rcpt-like"/>
</dbReference>
<reference evidence="13 14" key="1">
    <citation type="submission" date="2016-12" db="EMBL/GenBank/DDBJ databases">
        <title>Trade-off between light-utilization and light-protection in marine flavobacteria.</title>
        <authorList>
            <person name="Kumagai Y."/>
            <person name="Yoshizawa S."/>
            <person name="Kogure K."/>
            <person name="Iwasaki W."/>
        </authorList>
    </citation>
    <scope>NUCLEOTIDE SEQUENCE [LARGE SCALE GENOMIC DNA]</scope>
    <source>
        <strain evidence="13 14">NBRC 108759</strain>
    </source>
</reference>